<gene>
    <name evidence="3" type="ORF">CB5_LOCUS22449</name>
</gene>
<dbReference type="InterPro" id="IPR011990">
    <property type="entry name" value="TPR-like_helical_dom_sf"/>
</dbReference>
<dbReference type="InterPro" id="IPR019734">
    <property type="entry name" value="TPR_rpt"/>
</dbReference>
<dbReference type="PANTHER" id="PTHR45641:SF19">
    <property type="entry name" value="NEPHROCYSTIN-3"/>
    <property type="match status" value="1"/>
</dbReference>
<evidence type="ECO:0000256" key="2">
    <source>
        <dbReference type="ARBA" id="ARBA00022803"/>
    </source>
</evidence>
<dbReference type="SUPFAM" id="SSF48452">
    <property type="entry name" value="TPR-like"/>
    <property type="match status" value="2"/>
</dbReference>
<proteinExistence type="predicted"/>
<organism evidence="3">
    <name type="scientific">Ananas comosus var. bracteatus</name>
    <name type="common">red pineapple</name>
    <dbReference type="NCBI Taxonomy" id="296719"/>
    <lineage>
        <taxon>Eukaryota</taxon>
        <taxon>Viridiplantae</taxon>
        <taxon>Streptophyta</taxon>
        <taxon>Embryophyta</taxon>
        <taxon>Tracheophyta</taxon>
        <taxon>Spermatophyta</taxon>
        <taxon>Magnoliopsida</taxon>
        <taxon>Liliopsida</taxon>
        <taxon>Poales</taxon>
        <taxon>Bromeliaceae</taxon>
        <taxon>Bromelioideae</taxon>
        <taxon>Ananas</taxon>
    </lineage>
</organism>
<dbReference type="GO" id="GO:0009507">
    <property type="term" value="C:chloroplast"/>
    <property type="evidence" value="ECO:0007669"/>
    <property type="project" value="TreeGrafter"/>
</dbReference>
<dbReference type="GO" id="GO:0009658">
    <property type="term" value="P:chloroplast organization"/>
    <property type="evidence" value="ECO:0007669"/>
    <property type="project" value="TreeGrafter"/>
</dbReference>
<keyword evidence="1" id="KW-0677">Repeat</keyword>
<dbReference type="Gene3D" id="1.25.40.10">
    <property type="entry name" value="Tetratricopeptide repeat domain"/>
    <property type="match status" value="2"/>
</dbReference>
<dbReference type="Pfam" id="PF13424">
    <property type="entry name" value="TPR_12"/>
    <property type="match status" value="3"/>
</dbReference>
<keyword evidence="2" id="KW-0802">TPR repeat</keyword>
<dbReference type="PANTHER" id="PTHR45641">
    <property type="entry name" value="TETRATRICOPEPTIDE REPEAT PROTEIN (AFU_ORTHOLOGUE AFUA_6G03870)"/>
    <property type="match status" value="1"/>
</dbReference>
<name>A0A6V7Q8C8_ANACO</name>
<dbReference type="Pfam" id="PF13374">
    <property type="entry name" value="TPR_10"/>
    <property type="match status" value="1"/>
</dbReference>
<evidence type="ECO:0000313" key="3">
    <source>
        <dbReference type="EMBL" id="CAD1839238.1"/>
    </source>
</evidence>
<accession>A0A6V7Q8C8</accession>
<sequence length="565" mass="63554">MAASLLHLSPLLLFPPRRRDLALLVLLCASFRVPRRSSNADIGVFVRCGVLGAQRDGSLKLRYAYREESVPFSKEENSQSRSKLPDKAYTDMDSMGEFERQLQDFFVEIKSQLEMGNKDDAIDLLRANYESVREQIEDGLRGIEQAATLDIIALGYMGVGDFKIVEHLLDTLDEIVSMLNDDVPLVDSILVHMGSMFTALCKFEDALHAYERSLKILEVYFGNQSPFLILPLMGIAKVLRSIGRSTKAIAVYQRAVDILEKKRGMGSEELVVPLSGLGNLLLSEGKAVEAENCFSRILEIYKEAYGENDGRTGMAMSSFAHALCAKGNVEEAIDMYKRGLQVIKNTNYMALDDSLLEKMRVDLAELLHVSGREQEGRELLQECLVITERFKGIEHPNSVTHLLNLAASHSRSKNFVEAERLLRTCLHIMSKSVRPDDQSITVPMLHLAVTLYNLNQDQEAESLALEAVRIREGSFGEESLPVGEALDCLVSVQARLGKNDGDILCNLKRILSIQERELGYESEEVMITLKKIVFYLDKMGKKDEKLPIQRRLSMLKTRYKQNVPI</sequence>
<dbReference type="EMBL" id="LR862133">
    <property type="protein sequence ID" value="CAD1839238.1"/>
    <property type="molecule type" value="Genomic_DNA"/>
</dbReference>
<reference evidence="3" key="1">
    <citation type="submission" date="2020-07" db="EMBL/GenBank/DDBJ databases">
        <authorList>
            <person name="Lin J."/>
        </authorList>
    </citation>
    <scope>NUCLEOTIDE SEQUENCE</scope>
</reference>
<dbReference type="SMART" id="SM00028">
    <property type="entry name" value="TPR"/>
    <property type="match status" value="6"/>
</dbReference>
<protein>
    <submittedName>
        <fullName evidence="3">Uncharacterized protein</fullName>
    </submittedName>
</protein>
<evidence type="ECO:0000256" key="1">
    <source>
        <dbReference type="ARBA" id="ARBA00022737"/>
    </source>
</evidence>
<dbReference type="AlphaFoldDB" id="A0A6V7Q8C8"/>